<dbReference type="SUPFAM" id="SSF51126">
    <property type="entry name" value="Pectin lyase-like"/>
    <property type="match status" value="5"/>
</dbReference>
<dbReference type="CDD" id="cd00192">
    <property type="entry name" value="PTKc"/>
    <property type="match status" value="1"/>
</dbReference>
<dbReference type="InterPro" id="IPR001245">
    <property type="entry name" value="Ser-Thr/Tyr_kinase_cat_dom"/>
</dbReference>
<comment type="caution">
    <text evidence="7">The sequence shown here is derived from an EMBL/GenBank/DDBJ whole genome shotgun (WGS) entry which is preliminary data.</text>
</comment>
<feature type="binding site" evidence="3">
    <location>
        <position position="5476"/>
    </location>
    <ligand>
        <name>ATP</name>
        <dbReference type="ChEBI" id="CHEBI:30616"/>
    </ligand>
</feature>
<comment type="catalytic activity">
    <reaction evidence="2">
        <text>L-tyrosyl-[protein] + ATP = O-phospho-L-tyrosyl-[protein] + ADP + H(+)</text>
        <dbReference type="Rhea" id="RHEA:10596"/>
        <dbReference type="Rhea" id="RHEA-COMP:10136"/>
        <dbReference type="Rhea" id="RHEA-COMP:20101"/>
        <dbReference type="ChEBI" id="CHEBI:15378"/>
        <dbReference type="ChEBI" id="CHEBI:30616"/>
        <dbReference type="ChEBI" id="CHEBI:46858"/>
        <dbReference type="ChEBI" id="CHEBI:61978"/>
        <dbReference type="ChEBI" id="CHEBI:456216"/>
        <dbReference type="EC" id="2.7.10.1"/>
    </reaction>
</comment>
<feature type="domain" description="Protein kinase" evidence="6">
    <location>
        <begin position="3855"/>
        <end position="4155"/>
    </location>
</feature>
<keyword evidence="3" id="KW-0547">Nucleotide-binding</keyword>
<evidence type="ECO:0000256" key="4">
    <source>
        <dbReference type="SAM" id="MobiDB-lite"/>
    </source>
</evidence>
<comment type="subcellular location">
    <subcellularLocation>
        <location evidence="1">Membrane</location>
        <topology evidence="1">Single-pass membrane protein</topology>
    </subcellularLocation>
</comment>
<accession>A0A2P6MQY7</accession>
<feature type="region of interest" description="Disordered" evidence="4">
    <location>
        <begin position="990"/>
        <end position="1015"/>
    </location>
</feature>
<dbReference type="InterPro" id="IPR006626">
    <property type="entry name" value="PbH1"/>
</dbReference>
<feature type="domain" description="Protein kinase" evidence="6">
    <location>
        <begin position="1195"/>
        <end position="1453"/>
    </location>
</feature>
<proteinExistence type="predicted"/>
<evidence type="ECO:0000313" key="7">
    <source>
        <dbReference type="EMBL" id="PRP74112.1"/>
    </source>
</evidence>
<keyword evidence="5" id="KW-0812">Transmembrane</keyword>
<evidence type="ECO:0000313" key="8">
    <source>
        <dbReference type="Proteomes" id="UP000241769"/>
    </source>
</evidence>
<dbReference type="InterPro" id="IPR020635">
    <property type="entry name" value="Tyr_kinase_cat_dom"/>
</dbReference>
<dbReference type="SUPFAM" id="SSF56112">
    <property type="entry name" value="Protein kinase-like (PK-like)"/>
    <property type="match status" value="4"/>
</dbReference>
<feature type="transmembrane region" description="Helical" evidence="5">
    <location>
        <begin position="5268"/>
        <end position="5294"/>
    </location>
</feature>
<dbReference type="GO" id="GO:0005524">
    <property type="term" value="F:ATP binding"/>
    <property type="evidence" value="ECO:0007669"/>
    <property type="project" value="UniProtKB-UniRule"/>
</dbReference>
<feature type="domain" description="Protein kinase" evidence="6">
    <location>
        <begin position="2565"/>
        <end position="2838"/>
    </location>
</feature>
<feature type="non-terminal residue" evidence="7">
    <location>
        <position position="1"/>
    </location>
</feature>
<reference evidence="7 8" key="1">
    <citation type="journal article" date="2018" name="Genome Biol. Evol.">
        <title>Multiple Roots of Fruiting Body Formation in Amoebozoa.</title>
        <authorList>
            <person name="Hillmann F."/>
            <person name="Forbes G."/>
            <person name="Novohradska S."/>
            <person name="Ferling I."/>
            <person name="Riege K."/>
            <person name="Groth M."/>
            <person name="Westermann M."/>
            <person name="Marz M."/>
            <person name="Spaller T."/>
            <person name="Winckler T."/>
            <person name="Schaap P."/>
            <person name="Glockner G."/>
        </authorList>
    </citation>
    <scope>NUCLEOTIDE SEQUENCE [LARGE SCALE GENOMIC DNA]</scope>
    <source>
        <strain evidence="7 8">Jena</strain>
    </source>
</reference>
<sequence length="5727" mass="639327">TEAEDRPSIQDICDVLGLSNRVRVSSNSIHMRRNGGGSSQMDEGAALLQSLLSETFQTDEIPLDDPRCRSEAVDGTVYDLQLLPSRLDLRISGDSGNVTYFYPCRTMTTPSWCAGSTVCLPGVSSATLSSLQWMDNSNPYNSSTSVASFQFQGTNDHTFRFYIYCLTTSTQYHVDECARDSPTNPFNCSLFVDCGPVFHREMFYNASRYDDKSYLLQGSNVTDIDRITVGDREAKMIRIADVSKWLFSVEEGTSGVVKAEYLKSQIASRARVGKVTIEVSRDNWIDGVMSAERAEEEVEIVFDGRYEYECREGVQPFTFMRRRKKMELRSRGGKAARMKKCEMMFSNQTQLIIDHIELVDVNLRVTSQNVTIIDSTFLHVRSSFTGDRRDAFTFQLHQTQLTDSNITSVDCSLQLTHCNMTNTRYEATSRVFTSSIWTENDIMSSNIDVDHSGSYVGFQHRASRNVIHDTSLSVTSTDNHSDITWTFNRIDGLSKFSLSVSSTDETMSESMVSFVSNIIDVIFLNEEENGRDTPQMVTLDQSGSILMFHHNDVTTRCTESCPVNYCYVIFYSSYSRVDSYNNSFDLYDAIAIYGTMNGIITSKNDKFMRCSSAILSIDARFVVSTNSVFDHNKNALSGLATYRIYNSTFIDNHLAIDAESSTDIVIEGSHFENNNGGALERILPPLNSEGIVAIIVKNSTFIRHDVAGLHKGGAVVLSFERGNVNIDGFIENESPTTGGLSIHSLKRTSIDISNSLFTRNIAGTHGGGVTFSGYFDRINIINTTMHRNRAMIEGGAISMDATVEMYTITDSKLTQNWSGMTGGAMTVGQVTKKMQMERVRVEENIALLTGGGLAFTMAIKQSDMRGCDFNSNFAKLDGGAMVYLPPSTYERQNISMDDCRCNGNAAQNGGCIHFQVFNFTKAPAIHAMMRNTEVSDNSATGGLGGALYISNQAKNSFIMESVTFRNNSATLGGAININSATNVEIRNSVFDRNEAEEDGGGIRSQSTSGEKREEEQLMKISGSKFEGNRASNGSAISVGSSVYSDGLAHLLDFSMDDTSHDEISEGMGSNTLEIMNSTFHDYLDVGGKQGSTVINDTLIASSSKDRKRGEEREERARVMCSGDVWLDRVDMRGSIEMEQGRLTMRQSSINSVVLYNGTRFLGEANSSSVSCYDEGQRADVSIGAAQRSLIDFNELENMEQIGSGDFGIVSRAEWRQMAVAVKQIKADQVTEEQMKNFLQEVVILQRLRSHPGSAFHLSLWLLSREPTVLYKWLMMDRDYCEGGSLEEEQMRQFIEGIALGLLHLHSEKVIHRDLATRNILLNKHMEPKLSDFGMSREQITGEYVGHTATHVGPLKWMSPEAISRREYSTKSDVWSFGVVMWEIASRGRIPYPELSAVEVAIGITTKGVRLRIPPGTDAVLYKLMIECWQTEAEDRPSIREICGVLGLSNRVRLNDDLNDTRTNGGTKQTNESTEIAYLMVTSQADEIPLDDARCRYVARDGTVYDLQLLPSRIEFKVSGGFPSDSTISFYPCGTMTIPAWCAGSTICDPGMNGYSFHMFIQCITSSSQYHADECANGSPTEPYKCYFFVNCATVFHRQMFYNASRYDDKSYLLQGSNVTDIDRITVGDREAKIIRIADVSKWLFSVEEGTSGVVKAEYLKSQIASRARVGKVTIEVNRDNWIDGVMSAERVEEEVEIVFDGRYSYECREGVQPFTFEKRRKKMELRSRGGKAARMKKCEMMFSNQTQAVTIIDSSFLRVGSSFAGEFHSAFHLKLSRSQLIDSNITSVDCSLQLNGCSITRSRYEATSYLLTASIWKDNNISSCHIDVKHSGSSVGFQQRIARNILFDTSLRVVSEDVNSDINWSYNRIHGSSTPSLLIESRNAYSGASNISFRSNIIDVMILSPANGLNIPFIVSGSQSGSSLIVHDNEFTIRCIDADTKDYHTAIYCFLCHLDSFNNRYDVNSSKAIDSFANGVIMTKNDIFTNCSTAIYTLSAVTVLSINSTFIHNTIAMSGQTDYHLINSKFIDNHLAVNAQSSIRMTIEGCHFEKNRGGAVNRIIRSLLEGEFMSFTMRNSTIIRHDITEVDKEGAIDLSFEMGDVTIDGCRPTAGGLGIRSLKRSSVHLSNSLFDGNIAGGKGVNGLLCLCENLYKAEASQTNTSMHRNRASTEGGAISMDATAEKLTISGSDLTQNWSGMTGGAMTVGQVTKKMKMERVRVEENVALLTDCDFEKNYAKLDGGAMVYLTPSTYENGGCIHFQVFNLTKALTIEAKITNTEMSKNRAYGGLGGALYLSNQAKNSFIIRGSYFMENSGQLGGAISINTATTIVCLIATKQKKTEEVFDHRARQEVREKKREKESDRETEKREEEQLMKISGSKFEGNRASNGSAISVGSSVYSDGLAHLFNFWIGGVSYVEDPGPNRIEISSTSFYGNSDDEGKQGSTVINDTLITSSSEDRKRGEEREERARVMCSGDVWLDRVDMRGSIEMTQGSLSMRESNVSLIILYNGTRFMESSKKEYRMVRAAKMETKLKREQGVDNLQYQTEEDQIAISDPRYQSLIDFNELENLKEIGSGDFGIVSRAEWRQTAVAIKTQEATEEQMRGFLREVVILQRLRAHPNVVMYIGFCFPPQPLALVTEYCEGGSLEEEQMRQFIEGIGVFLSRLDFCIFTQKRYSQHSDRTRRLTQKQVIHRDLATRNILLNKHMEPKLSDFGMSREQITGEYVGHTATHVGPLKWMSPEAISRREYSTKSDVWSFGVVMWEIASRGRIPYPELSAVEVAIGITTKGVRLRIPPGTDAVLYKLMIECWQTEAEDRPSIQDICGTLGIIDRMRSDDEYLGLQLLTVRDVELRQSKVELYMTYNCYVNWCRGATLCIPGLIAAPQSSIRATLDFTALEETGFRQTPNILFAFDGGPSFFQLFLFCSADDSEREQCTTPSPRFILTIPLNRFNNAMRHLLRRRLPSSVVRDESNPKIEDTLVLKKVERTESNVTIITFEDGTEIECKSGVQPFQFHRRRERIELNGRAIIRRCEIDFEEQSQIVWTDVTLHDFKLDTAGVRFLNVENSIFVKGRGILESGIFNSFNLTMKNTTLEKSNFLARDCSIDMSSCRMNHSAIFALSNIGNTHHVLQLNHISSSVLHMNHSGHASTFIHNLTENFIQDTKIVVDHIGCCSSVNWLHNEICSVLIIGRFAGNSIPQIQTHGADFDGYATASQAVCMLLNNTMNITGSTSMVPMVTIMSGDVMARENHIRIINQTDQVIFYVMEGQLNSQNNTYDMTATPLTAGYVSHLYSQGDRFRRCNLCIDATPVIDITVIDDHFSNCGIGINGRIIHVINSTFTDNIVGVTSSGPLTIDYFRNNTVYAVVSTMRPVHQDESVHVRLINSTFEGHNGNMTAVDITSSESFIHIENCRFNHNRGKNAGAIKIESENPSNLEIVNSIFVKNFASLTGGAITLTGTFQSIDMINTTMHRNQAMIEGGAISMDATVEMYTITDSKLTQNWSGMTGGAMTVGQVTKKMKMERVRVEENIALLTGGGLAFKQPITELEMIESEWMNNRAKLNGGAMVYLPPSMYENIIIDGCRCNGNSAQNGGCIHFEVFNNTEMRAISIMNATITDTEMMNNSARGGMGGAISISNEGRDRFIIQRVNFTENEGMLGGAISREIYNSVFDRNGLEDDGCGPQGTSQGDERDQQRNNAETEGEEEQYMMIDESRFIHNRATNGSSISIGISLHSDGLEHFMEYTSSSDNTGKQGSTVINDTLIASSSKDRKRGEEREERARVMCSGDVWLDRVDMRGSIEMTQGRLTMRESNVSTVILYNGTRLEKEESEGAVRCYDEGQRAVRKNTEWECDEKQISWMVQEMSSEGLISILIVAVVVSILFLSIITIGTTYSIRSNSFMRIKSPSMIQDATIGAAQRSLIDFNELENLKEIGSGDFGVVSRAEWRQVSVAVSYLFQLIVERKQVKQIKTQQVTEGQMKSFLREVVILQRLRAHPGSAFHLSLSRSLPLGLLHLHSEKVIHRDLATRNILLNKHMEPKLSDFGMSREQITGEYVGHTATHVGPLKWMSPEAISRREYSTKSDVWSFGVVMWEIASRGRIPYPELSAVEVAIGITTKGVRLRIPPGTDAVLYKLMIECWQTEAEDRPSIRDICCTLGIIDRMRNDERGLRILIDEMGSVTPFDPRCRAQAYGITYDLWTLHRTIPLLFELQGNANQTVSFLPCGSLSAPNSCQGSTFCVPGLASAPLSSIRASLDWSALEETDYSQKPNMSFIFEGRNSLFQLFLFCSDDEKMPQCTISHNNKDVIILCELYLDCNLFNNSKHIHQHEPLDAFPVDTSMIQETEIYTQPRAMVSSEVLIVNITMDNWIEALEKLNRSKPNVVLVFEAGMAVDCGTNETYDQLFTFLRKSDRIELRGAAKITGCYIFFSHCQQVVLTDMTFYNTSMLINDSDTFYIQQVTFTDSVIRVKEVIDTHYHSNTFSAKNSTLVRTNVEALDHSLTMSLCHTIDSYFSVNSSRNTNHNLKDNKFSSTRFNMIHISVKLADQFHHDLISNWMNDVQMNVDCQGPYNNINWSDNMFTGDSLPMVSMRNPKDLTSRQIKSDRISQFIMTDNTVIISGMNTTAKTEIYVDDGLIYLQNNHMNIQTTAELLFSISHGSLDSLNNVYNRSITLRGADAGKISSNGDQFIDSKYVSCIHAASADCTIRIEDGLFSDNGMAVNGYSISVIHSSFINNINGVIATDRDLYISNNNGITTIDITSIDADINISSCRFISNDATKTGTLKITSHINGKVSILNSIFEDNRSTYAGGAVTFSGLFLSLDVINTSMHRNRAMSEGGAINMDATAETFTIVESNFTQNWSGMMGGAMTVGEVTETMKMERVRIEENVALLTGGGLAFAMPINELEMVDSHFIKNHANLNGGAMNYLPPSLCENILIDSCHCIMNVAQNGGCIYFEVYNGIFEDETPIMNTTITNTEIRNNIARGGMGGALYISNQVRDRFFMKGNHFTGNKGKYGGAISVDSSIEIEIEWVIHVCLIHSLIHRNSVFGNNEAEENGGDCVTYLSLTEREQAAFDIREFLKISNTQFMGNRAKNGSSIFTDTSVLPRYPIDDSVDRMTSMIFPLSFKSSGDAPDDIHYNGIEIISTEFHNISDNQGEQDSTLFRNSLITSSSEDRKRGEEREERARVMCSGDVWLDRVDMRGSIEMTQGRLTMRESNVSTVILYNGTRVEKEESESVVTCYDEGQRAVRKNTEWECDEKQISWMVQEMSSEGLIAILISAVLLSLLLLSIIIGALVISIGPKKTRSPSVIQDVSIGAAQSTLFRNSLITSSSEDRKRGEEREERARVMCSGDVWLDRVDMRGSIEMTQGRLTMRESNVSTVILYNGTRLEMKEMSKEGLIAILISAVLFFLMLLSIIIGALVISIGPKKTRSPSVIQDVSIGAAQRSLIDFNEFEDMQEIGTGDFGVVSLAQWRQMSVAVKQIKTQQVTEQQTREFLREVVILQRLRPHPNVVMYIGFCFPPQPLSLVTLPEGKSRDNDGGPNQAVHRRNSAWTSASSLRKGTVTTVIHRDLATRNILLNKHMEPKLSDFGMSREQITGEYAGQTASFVGPLKWMSPEAIGRREYSTKSDVWSFGVVMWEIVSKGATPYPELSAVEVAIGITTKGVRLRIPPGTDAVLYKLMIECWQTETKDRPSIGEICDTLGIYNQAPRARTKSVRTQMDDSEALLLSFE</sequence>
<organism evidence="7 8">
    <name type="scientific">Planoprotostelium fungivorum</name>
    <dbReference type="NCBI Taxonomy" id="1890364"/>
    <lineage>
        <taxon>Eukaryota</taxon>
        <taxon>Amoebozoa</taxon>
        <taxon>Evosea</taxon>
        <taxon>Variosea</taxon>
        <taxon>Cavosteliida</taxon>
        <taxon>Cavosteliaceae</taxon>
        <taxon>Planoprotostelium</taxon>
    </lineage>
</organism>
<feature type="compositionally biased region" description="Basic and acidic residues" evidence="4">
    <location>
        <begin position="2342"/>
        <end position="2371"/>
    </location>
</feature>
<dbReference type="SMART" id="SM00219">
    <property type="entry name" value="TyrKc"/>
    <property type="match status" value="4"/>
</dbReference>
<dbReference type="Gene3D" id="1.10.510.10">
    <property type="entry name" value="Transferase(Phosphotransferase) domain 1"/>
    <property type="match status" value="4"/>
</dbReference>
<dbReference type="SMART" id="SM00710">
    <property type="entry name" value="PbH1"/>
    <property type="match status" value="22"/>
</dbReference>
<dbReference type="PANTHER" id="PTHR24416:SF611">
    <property type="entry name" value="TYROSINE-PROTEIN KINASE TRANSMEMBRANE RECEPTOR ROR"/>
    <property type="match status" value="1"/>
</dbReference>
<dbReference type="GO" id="GO:0007169">
    <property type="term" value="P:cell surface receptor protein tyrosine kinase signaling pathway"/>
    <property type="evidence" value="ECO:0007669"/>
    <property type="project" value="TreeGrafter"/>
</dbReference>
<feature type="domain" description="Protein kinase" evidence="6">
    <location>
        <begin position="5449"/>
        <end position="5700"/>
    </location>
</feature>
<dbReference type="InterPro" id="IPR011009">
    <property type="entry name" value="Kinase-like_dom_sf"/>
</dbReference>
<name>A0A2P6MQY7_9EUKA</name>
<dbReference type="GO" id="GO:0004714">
    <property type="term" value="F:transmembrane receptor protein tyrosine kinase activity"/>
    <property type="evidence" value="ECO:0007669"/>
    <property type="project" value="UniProtKB-EC"/>
</dbReference>
<feature type="region of interest" description="Disordered" evidence="4">
    <location>
        <begin position="3670"/>
        <end position="3700"/>
    </location>
</feature>
<evidence type="ECO:0000256" key="3">
    <source>
        <dbReference type="PROSITE-ProRule" id="PRU10141"/>
    </source>
</evidence>
<dbReference type="PROSITE" id="PS50011">
    <property type="entry name" value="PROTEIN_KINASE_DOM"/>
    <property type="match status" value="4"/>
</dbReference>
<feature type="region of interest" description="Disordered" evidence="4">
    <location>
        <begin position="2342"/>
        <end position="2380"/>
    </location>
</feature>
<dbReference type="PRINTS" id="PR00109">
    <property type="entry name" value="TYRKINASE"/>
</dbReference>
<feature type="binding site" evidence="3">
    <location>
        <position position="2592"/>
    </location>
    <ligand>
        <name>ATP</name>
        <dbReference type="ChEBI" id="CHEBI:30616"/>
    </ligand>
</feature>
<dbReference type="Pfam" id="PF07714">
    <property type="entry name" value="PK_Tyr_Ser-Thr"/>
    <property type="match status" value="4"/>
</dbReference>
<dbReference type="InterPro" id="IPR017441">
    <property type="entry name" value="Protein_kinase_ATP_BS"/>
</dbReference>
<dbReference type="InterPro" id="IPR011050">
    <property type="entry name" value="Pectin_lyase_fold/virulence"/>
</dbReference>
<keyword evidence="5" id="KW-0472">Membrane</keyword>
<feature type="transmembrane region" description="Helical" evidence="5">
    <location>
        <begin position="5394"/>
        <end position="5418"/>
    </location>
</feature>
<keyword evidence="5" id="KW-1133">Transmembrane helix</keyword>
<dbReference type="PROSITE" id="PS00107">
    <property type="entry name" value="PROTEIN_KINASE_ATP"/>
    <property type="match status" value="3"/>
</dbReference>
<dbReference type="PANTHER" id="PTHR24416">
    <property type="entry name" value="TYROSINE-PROTEIN KINASE RECEPTOR"/>
    <property type="match status" value="1"/>
</dbReference>
<keyword evidence="8" id="KW-1185">Reference proteome</keyword>
<dbReference type="GO" id="GO:0043235">
    <property type="term" value="C:receptor complex"/>
    <property type="evidence" value="ECO:0007669"/>
    <property type="project" value="TreeGrafter"/>
</dbReference>
<feature type="region of interest" description="Disordered" evidence="4">
    <location>
        <begin position="5525"/>
        <end position="5548"/>
    </location>
</feature>
<dbReference type="EMBL" id="MDYQ01000497">
    <property type="protein sequence ID" value="PRP74112.1"/>
    <property type="molecule type" value="Genomic_DNA"/>
</dbReference>
<dbReference type="InParanoid" id="A0A2P6MQY7"/>
<protein>
    <recommendedName>
        <fullName evidence="6">Protein kinase domain-containing protein</fullName>
    </recommendedName>
</protein>
<dbReference type="OrthoDB" id="5989148at2759"/>
<keyword evidence="3" id="KW-0067">ATP-binding</keyword>
<dbReference type="PROSITE" id="PS00109">
    <property type="entry name" value="PROTEIN_KINASE_TYR"/>
    <property type="match status" value="4"/>
</dbReference>
<evidence type="ECO:0000256" key="5">
    <source>
        <dbReference type="SAM" id="Phobius"/>
    </source>
</evidence>
<gene>
    <name evidence="7" type="ORF">PROFUN_06437</name>
</gene>
<dbReference type="STRING" id="1890364.A0A2P6MQY7"/>
<dbReference type="InterPro" id="IPR008266">
    <property type="entry name" value="Tyr_kinase_AS"/>
</dbReference>
<feature type="binding site" evidence="3">
    <location>
        <position position="1222"/>
    </location>
    <ligand>
        <name>ATP</name>
        <dbReference type="ChEBI" id="CHEBI:30616"/>
    </ligand>
</feature>
<dbReference type="Proteomes" id="UP000241769">
    <property type="component" value="Unassembled WGS sequence"/>
</dbReference>
<evidence type="ECO:0000256" key="2">
    <source>
        <dbReference type="ARBA" id="ARBA00051243"/>
    </source>
</evidence>
<dbReference type="InterPro" id="IPR050122">
    <property type="entry name" value="RTK"/>
</dbReference>
<evidence type="ECO:0000259" key="6">
    <source>
        <dbReference type="PROSITE" id="PS50011"/>
    </source>
</evidence>
<dbReference type="GO" id="GO:0005886">
    <property type="term" value="C:plasma membrane"/>
    <property type="evidence" value="ECO:0007669"/>
    <property type="project" value="TreeGrafter"/>
</dbReference>
<dbReference type="Gene3D" id="3.30.200.20">
    <property type="entry name" value="Phosphorylase Kinase, domain 1"/>
    <property type="match status" value="3"/>
</dbReference>
<evidence type="ECO:0000256" key="1">
    <source>
        <dbReference type="ARBA" id="ARBA00004167"/>
    </source>
</evidence>
<dbReference type="InterPro" id="IPR000719">
    <property type="entry name" value="Prot_kinase_dom"/>
</dbReference>